<keyword evidence="3" id="KW-1185">Reference proteome</keyword>
<name>A0A1S7U475_9HYPH</name>
<gene>
    <name evidence="2" type="ORF">AGR7A_Lc20087</name>
</gene>
<comment type="caution">
    <text evidence="2">The sequence shown here is derived from an EMBL/GenBank/DDBJ whole genome shotgun (WGS) entry which is preliminary data.</text>
</comment>
<accession>A0A1S7U475</accession>
<evidence type="ECO:0000256" key="1">
    <source>
        <dbReference type="SAM" id="MobiDB-lite"/>
    </source>
</evidence>
<feature type="region of interest" description="Disordered" evidence="1">
    <location>
        <begin position="1"/>
        <end position="51"/>
    </location>
</feature>
<dbReference type="AlphaFoldDB" id="A0A1S7U475"/>
<evidence type="ECO:0000313" key="3">
    <source>
        <dbReference type="Proteomes" id="UP000192140"/>
    </source>
</evidence>
<evidence type="ECO:0000313" key="2">
    <source>
        <dbReference type="EMBL" id="CVI61689.1"/>
    </source>
</evidence>
<reference evidence="2" key="1">
    <citation type="submission" date="2016-01" db="EMBL/GenBank/DDBJ databases">
        <authorList>
            <person name="Regsiter A."/>
            <person name="william w."/>
        </authorList>
    </citation>
    <scope>NUCLEOTIDE SEQUENCE</scope>
    <source>
        <strain evidence="2">NCPPB 1641</strain>
    </source>
</reference>
<dbReference type="EMBL" id="FCNP01000040">
    <property type="protein sequence ID" value="CVI61689.1"/>
    <property type="molecule type" value="Genomic_DNA"/>
</dbReference>
<dbReference type="Proteomes" id="UP000192140">
    <property type="component" value="Unassembled WGS sequence"/>
</dbReference>
<sequence>MGAAHFFSPWGRRSRQRDEGASSPYIANVSPSSDPSGHLLPLGEKKHAAPPRQMILGPLSALFRIPRLTADAKKCQQMRKHNS</sequence>
<organism evidence="2 3">
    <name type="scientific">Agrobacterium deltaense NCPPB 1641</name>
    <dbReference type="NCBI Taxonomy" id="1183425"/>
    <lineage>
        <taxon>Bacteria</taxon>
        <taxon>Pseudomonadati</taxon>
        <taxon>Pseudomonadota</taxon>
        <taxon>Alphaproteobacteria</taxon>
        <taxon>Hyphomicrobiales</taxon>
        <taxon>Rhizobiaceae</taxon>
        <taxon>Rhizobium/Agrobacterium group</taxon>
        <taxon>Agrobacterium</taxon>
    </lineage>
</organism>
<protein>
    <submittedName>
        <fullName evidence="2">Uncharacterized protein</fullName>
    </submittedName>
</protein>
<proteinExistence type="predicted"/>